<feature type="transmembrane region" description="Helical" evidence="1">
    <location>
        <begin position="110"/>
        <end position="132"/>
    </location>
</feature>
<feature type="transmembrane region" description="Helical" evidence="1">
    <location>
        <begin position="138"/>
        <end position="154"/>
    </location>
</feature>
<evidence type="ECO:0000313" key="2">
    <source>
        <dbReference type="EMBL" id="PWY78210.1"/>
    </source>
</evidence>
<feature type="transmembrane region" description="Helical" evidence="1">
    <location>
        <begin position="77"/>
        <end position="98"/>
    </location>
</feature>
<keyword evidence="1" id="KW-1133">Transmembrane helix</keyword>
<dbReference type="STRING" id="1448321.A0A317W203"/>
<dbReference type="RefSeq" id="XP_025398151.1">
    <property type="nucleotide sequence ID" value="XM_025548572.1"/>
</dbReference>
<evidence type="ECO:0000256" key="1">
    <source>
        <dbReference type="SAM" id="Phobius"/>
    </source>
</evidence>
<proteinExistence type="predicted"/>
<name>A0A317W203_9EURO</name>
<dbReference type="OrthoDB" id="6500128at2759"/>
<protein>
    <submittedName>
        <fullName evidence="2">Uncharacterized protein</fullName>
    </submittedName>
</protein>
<evidence type="ECO:0000313" key="3">
    <source>
        <dbReference type="Proteomes" id="UP000247233"/>
    </source>
</evidence>
<keyword evidence="1" id="KW-0472">Membrane</keyword>
<dbReference type="AlphaFoldDB" id="A0A317W203"/>
<keyword evidence="3" id="KW-1185">Reference proteome</keyword>
<reference evidence="2 3" key="1">
    <citation type="submission" date="2016-12" db="EMBL/GenBank/DDBJ databases">
        <title>The genomes of Aspergillus section Nigri reveals drivers in fungal speciation.</title>
        <authorList>
            <consortium name="DOE Joint Genome Institute"/>
            <person name="Vesth T.C."/>
            <person name="Nybo J."/>
            <person name="Theobald S."/>
            <person name="Brandl J."/>
            <person name="Frisvad J.C."/>
            <person name="Nielsen K.F."/>
            <person name="Lyhne E.K."/>
            <person name="Kogle M.E."/>
            <person name="Kuo A."/>
            <person name="Riley R."/>
            <person name="Clum A."/>
            <person name="Nolan M."/>
            <person name="Lipzen A."/>
            <person name="Salamov A."/>
            <person name="Henrissat B."/>
            <person name="Wiebenga A."/>
            <person name="De Vries R.P."/>
            <person name="Grigoriev I.V."/>
            <person name="Mortensen U.H."/>
            <person name="Andersen M.R."/>
            <person name="Baker S.E."/>
        </authorList>
    </citation>
    <scope>NUCLEOTIDE SEQUENCE [LARGE SCALE GENOMIC DNA]</scope>
    <source>
        <strain evidence="2 3">CBS 117.55</strain>
    </source>
</reference>
<sequence length="249" mass="27280">MSVMAWDSLPAGYPPVVIALSGLFVLCGLGRYIHLRRASIKVVPNYKGLQKELLAVLLAGLHLAALISLITSHATPLFIASAAAAFAASLLIPALSFIEHGRSISPSAILNIYLFASLVLDAVGIAWLRIVTGDRSPSPWRIAVLVVTSVLLVLESQNKRAILREPFQNASTEETAGIFSKTFLVWILPLLRKGDKQLLILDDLFDMHSELSSQLLRSQMLRHWGKRSCYMLLSNAPSGRMPECFQSCC</sequence>
<feature type="transmembrane region" description="Helical" evidence="1">
    <location>
        <begin position="53"/>
        <end position="71"/>
    </location>
</feature>
<accession>A0A317W203</accession>
<keyword evidence="1" id="KW-0812">Transmembrane</keyword>
<dbReference type="Proteomes" id="UP000247233">
    <property type="component" value="Unassembled WGS sequence"/>
</dbReference>
<dbReference type="GeneID" id="37070809"/>
<dbReference type="EMBL" id="MSFL01000017">
    <property type="protein sequence ID" value="PWY78210.1"/>
    <property type="molecule type" value="Genomic_DNA"/>
</dbReference>
<gene>
    <name evidence="2" type="ORF">BO70DRAFT_59722</name>
</gene>
<organism evidence="2 3">
    <name type="scientific">Aspergillus heteromorphus CBS 117.55</name>
    <dbReference type="NCBI Taxonomy" id="1448321"/>
    <lineage>
        <taxon>Eukaryota</taxon>
        <taxon>Fungi</taxon>
        <taxon>Dikarya</taxon>
        <taxon>Ascomycota</taxon>
        <taxon>Pezizomycotina</taxon>
        <taxon>Eurotiomycetes</taxon>
        <taxon>Eurotiomycetidae</taxon>
        <taxon>Eurotiales</taxon>
        <taxon>Aspergillaceae</taxon>
        <taxon>Aspergillus</taxon>
        <taxon>Aspergillus subgen. Circumdati</taxon>
    </lineage>
</organism>
<feature type="transmembrane region" description="Helical" evidence="1">
    <location>
        <begin position="12"/>
        <end position="33"/>
    </location>
</feature>
<comment type="caution">
    <text evidence="2">The sequence shown here is derived from an EMBL/GenBank/DDBJ whole genome shotgun (WGS) entry which is preliminary data.</text>
</comment>
<dbReference type="VEuPathDB" id="FungiDB:BO70DRAFT_59722"/>